<dbReference type="EMBL" id="BTRK01000004">
    <property type="protein sequence ID" value="GMR48190.1"/>
    <property type="molecule type" value="Genomic_DNA"/>
</dbReference>
<comment type="caution">
    <text evidence="3">The sequence shown here is derived from an EMBL/GenBank/DDBJ whole genome shotgun (WGS) entry which is preliminary data.</text>
</comment>
<name>A0AAN5CPT1_9BILA</name>
<sequence length="291" mass="34382">MEEDEWMREMKKGLKEVEERHVGATKLSQMMKREFVWGGMNKDIAEVINKCERCRLSNSRKKFIPELVPRVVREPLELVAIDLLDFGSGLRGTRMQLRMRKTYEEVNRRMEIEREKMKRVYDERNKNRKSEEPKEGDRVYVQVEKQGEKNPKYSIDTGDLLHWNTECHQEGCGQKELGELWRDTPEEWHGVKIKSAFEMAIVASVMRREGKGVRVRVLKEELEKQEMAHIKDEDLREGFKRGLCRHGDAILQGGELRHHILSEDIPPRLYRAYREILGEKEEEKAIFGAFV</sequence>
<dbReference type="Pfam" id="PF17921">
    <property type="entry name" value="Integrase_H2C2"/>
    <property type="match status" value="1"/>
</dbReference>
<dbReference type="Gene3D" id="1.10.340.70">
    <property type="match status" value="1"/>
</dbReference>
<evidence type="ECO:0000313" key="4">
    <source>
        <dbReference type="Proteomes" id="UP001328107"/>
    </source>
</evidence>
<dbReference type="Proteomes" id="UP001328107">
    <property type="component" value="Unassembled WGS sequence"/>
</dbReference>
<keyword evidence="4" id="KW-1185">Reference proteome</keyword>
<dbReference type="InterPro" id="IPR041588">
    <property type="entry name" value="Integrase_H2C2"/>
</dbReference>
<proteinExistence type="predicted"/>
<feature type="coiled-coil region" evidence="1">
    <location>
        <begin position="100"/>
        <end position="127"/>
    </location>
</feature>
<reference evidence="4" key="1">
    <citation type="submission" date="2022-10" db="EMBL/GenBank/DDBJ databases">
        <title>Genome assembly of Pristionchus species.</title>
        <authorList>
            <person name="Yoshida K."/>
            <person name="Sommer R.J."/>
        </authorList>
    </citation>
    <scope>NUCLEOTIDE SEQUENCE [LARGE SCALE GENOMIC DNA]</scope>
    <source>
        <strain evidence="4">RS5460</strain>
    </source>
</reference>
<evidence type="ECO:0000256" key="1">
    <source>
        <dbReference type="SAM" id="Coils"/>
    </source>
</evidence>
<feature type="non-terminal residue" evidence="3">
    <location>
        <position position="291"/>
    </location>
</feature>
<dbReference type="AlphaFoldDB" id="A0AAN5CPT1"/>
<protein>
    <recommendedName>
        <fullName evidence="2">Integrase zinc-binding domain-containing protein</fullName>
    </recommendedName>
</protein>
<organism evidence="3 4">
    <name type="scientific">Pristionchus mayeri</name>
    <dbReference type="NCBI Taxonomy" id="1317129"/>
    <lineage>
        <taxon>Eukaryota</taxon>
        <taxon>Metazoa</taxon>
        <taxon>Ecdysozoa</taxon>
        <taxon>Nematoda</taxon>
        <taxon>Chromadorea</taxon>
        <taxon>Rhabditida</taxon>
        <taxon>Rhabditina</taxon>
        <taxon>Diplogasteromorpha</taxon>
        <taxon>Diplogasteroidea</taxon>
        <taxon>Neodiplogasteridae</taxon>
        <taxon>Pristionchus</taxon>
    </lineage>
</organism>
<keyword evidence="1" id="KW-0175">Coiled coil</keyword>
<gene>
    <name evidence="3" type="ORF">PMAYCL1PPCAC_18385</name>
</gene>
<evidence type="ECO:0000259" key="2">
    <source>
        <dbReference type="Pfam" id="PF17921"/>
    </source>
</evidence>
<evidence type="ECO:0000313" key="3">
    <source>
        <dbReference type="EMBL" id="GMR48190.1"/>
    </source>
</evidence>
<feature type="domain" description="Integrase zinc-binding" evidence="2">
    <location>
        <begin position="20"/>
        <end position="60"/>
    </location>
</feature>
<accession>A0AAN5CPT1</accession>